<dbReference type="AlphaFoldDB" id="A0A0S4JLJ0"/>
<dbReference type="Gene3D" id="1.25.40.120">
    <property type="entry name" value="Protein prenylyltransferase"/>
    <property type="match status" value="1"/>
</dbReference>
<dbReference type="Proteomes" id="UP000051952">
    <property type="component" value="Unassembled WGS sequence"/>
</dbReference>
<dbReference type="VEuPathDB" id="TriTrypDB:BSAL_32370"/>
<name>A0A0S4JLJ0_BODSA</name>
<dbReference type="EMBL" id="CYKH01001931">
    <property type="protein sequence ID" value="CUG91494.1"/>
    <property type="molecule type" value="Genomic_DNA"/>
</dbReference>
<dbReference type="PANTHER" id="PTHR11129:SF3">
    <property type="entry name" value="PROTEIN PRENYLTRANSFERASE ALPHA SUBUNIT REPEAT-CONTAINING PROTEIN 1"/>
    <property type="match status" value="1"/>
</dbReference>
<evidence type="ECO:0000313" key="1">
    <source>
        <dbReference type="EMBL" id="CUG91494.1"/>
    </source>
</evidence>
<dbReference type="OMA" id="NYNAWHY"/>
<gene>
    <name evidence="1" type="ORF">BSAL_32370</name>
</gene>
<dbReference type="OrthoDB" id="5358702at2759"/>
<dbReference type="PANTHER" id="PTHR11129">
    <property type="entry name" value="PROTEIN FARNESYLTRANSFERASE ALPHA SUBUNIT/RAB GERANYLGERANYL TRANSFERASE ALPHA SUBUNIT"/>
    <property type="match status" value="1"/>
</dbReference>
<reference evidence="2" key="1">
    <citation type="submission" date="2015-09" db="EMBL/GenBank/DDBJ databases">
        <authorList>
            <consortium name="Pathogen Informatics"/>
        </authorList>
    </citation>
    <scope>NUCLEOTIDE SEQUENCE [LARGE SCALE GENOMIC DNA]</scope>
    <source>
        <strain evidence="2">Lake Konstanz</strain>
    </source>
</reference>
<sequence length="436" mass="49225">MGDAATQRKFSQRAVQTLKLQLRHLSRFTLELLHQQRTGGTTCAGIRFFFDILDGNSWPQSACDSFVSDWNLSALEWSFALKKDALREFVASAENWESLQCDDDDDDSRITPLDARRLLLLCGPANYTRWNASKKHLSTLVSSSGDDDSRLAALLEELHFTSLVLGRAYKLGEVWTHRLWLWNRIIPMILPRETSQDDDDATNFKLQAWVDLHEKNILYDACHNHPMNLNAWQYRRQMVALRSGNLLFPLAASMSHDGTTSSHHFALSTNGLIALLQSHSESAIAFLRTHHRDASCSRFLVDLITSAGNIENRTELDDDDATFSSAICTLWISLMTLSSRLLAQTCNSGHECLWHLRLGLIVFAMRSQMASKTSLGGNWTVCDELEFVETHTTSVEGCFSVVSDRLELTSCSGSLLFHQWHAARYGIMLIRLIKGV</sequence>
<dbReference type="SUPFAM" id="SSF48439">
    <property type="entry name" value="Protein prenylyltransferase"/>
    <property type="match status" value="1"/>
</dbReference>
<protein>
    <submittedName>
        <fullName evidence="1">Uncharacterized protein</fullName>
    </submittedName>
</protein>
<evidence type="ECO:0000313" key="2">
    <source>
        <dbReference type="Proteomes" id="UP000051952"/>
    </source>
</evidence>
<proteinExistence type="predicted"/>
<dbReference type="GO" id="GO:0005737">
    <property type="term" value="C:cytoplasm"/>
    <property type="evidence" value="ECO:0007669"/>
    <property type="project" value="TreeGrafter"/>
</dbReference>
<accession>A0A0S4JLJ0</accession>
<organism evidence="1 2">
    <name type="scientific">Bodo saltans</name>
    <name type="common">Flagellated protozoan</name>
    <dbReference type="NCBI Taxonomy" id="75058"/>
    <lineage>
        <taxon>Eukaryota</taxon>
        <taxon>Discoba</taxon>
        <taxon>Euglenozoa</taxon>
        <taxon>Kinetoplastea</taxon>
        <taxon>Metakinetoplastina</taxon>
        <taxon>Eubodonida</taxon>
        <taxon>Bodonidae</taxon>
        <taxon>Bodo</taxon>
    </lineage>
</organism>
<keyword evidence="2" id="KW-1185">Reference proteome</keyword>